<dbReference type="Gene3D" id="6.10.140.2220">
    <property type="match status" value="1"/>
</dbReference>
<evidence type="ECO:0000313" key="8">
    <source>
        <dbReference type="EMBL" id="RZF40765.1"/>
    </source>
</evidence>
<dbReference type="SMR" id="A0A482X4D3"/>
<keyword evidence="9" id="KW-1185">Reference proteome</keyword>
<dbReference type="PANTHER" id="PTHR46165:SF7">
    <property type="entry name" value="SET AND MYND DOMAIN-CONTAINING PROTEIN 4"/>
    <property type="match status" value="1"/>
</dbReference>
<dbReference type="GO" id="GO:0005634">
    <property type="term" value="C:nucleus"/>
    <property type="evidence" value="ECO:0007669"/>
    <property type="project" value="TreeGrafter"/>
</dbReference>
<dbReference type="InterPro" id="IPR002893">
    <property type="entry name" value="Znf_MYND"/>
</dbReference>
<dbReference type="SMART" id="SM00028">
    <property type="entry name" value="TPR"/>
    <property type="match status" value="3"/>
</dbReference>
<dbReference type="InterPro" id="IPR019734">
    <property type="entry name" value="TPR_rpt"/>
</dbReference>
<dbReference type="PANTHER" id="PTHR46165">
    <property type="entry name" value="SET AND MYND DOMAIN-CONTAINING PROTEIN 4"/>
    <property type="match status" value="1"/>
</dbReference>
<dbReference type="CDD" id="cd10536">
    <property type="entry name" value="SET_SMYD4"/>
    <property type="match status" value="1"/>
</dbReference>
<dbReference type="GO" id="GO:0005737">
    <property type="term" value="C:cytoplasm"/>
    <property type="evidence" value="ECO:0007669"/>
    <property type="project" value="TreeGrafter"/>
</dbReference>
<keyword evidence="2" id="KW-0808">Transferase</keyword>
<dbReference type="GO" id="GO:0042826">
    <property type="term" value="F:histone deacetylase binding"/>
    <property type="evidence" value="ECO:0007669"/>
    <property type="project" value="TreeGrafter"/>
</dbReference>
<dbReference type="InterPro" id="IPR011990">
    <property type="entry name" value="TPR-like_helical_dom_sf"/>
</dbReference>
<protein>
    <recommendedName>
        <fullName evidence="7">MYND-type domain-containing protein</fullName>
    </recommendedName>
</protein>
<dbReference type="Gene3D" id="2.170.270.10">
    <property type="entry name" value="SET domain"/>
    <property type="match status" value="1"/>
</dbReference>
<evidence type="ECO:0000256" key="6">
    <source>
        <dbReference type="ARBA" id="ARBA00022833"/>
    </source>
</evidence>
<keyword evidence="4" id="KW-0479">Metal-binding</keyword>
<feature type="domain" description="MYND-type" evidence="7">
    <location>
        <begin position="294"/>
        <end position="333"/>
    </location>
</feature>
<sequence>MLSILGQDVGFFKNLHSLLCKHFSEADLDGFSALGNDCDRFVYIHNKIHSNSGLVDSEEYTQVLKSRRLPDCKKSSEITKELKQDGNKAFQANLYKESFQKYSRAILKCPQNDKQNKEELAVLYANRSAALYHLNEYQNAISDIESALKFNFPKELQYKVYDRKARCLLAQKRHRLAVDAFRRTLTALDDAKLPLERKQKWQKDVQIMLAMLAKNAELIKNEPLTSEEKVADCPKLSKKPSKSHPAVIDSIQFNKSEISGRFAEAKQTIKAGDIIAVEKPYCAVLLEEFTVSHCFNCLKRLELLHPCPTCSAVSFCSDNCKDIAMGSHHKIECSILPSLWSSGMSITCLMALRMISQKSLKYFNQIKSDLNKLDGNEDLSKSFNSDDYRSVFNLERNLNQRSAEDLLQRTHMAVFLFRTLKSTQYFKNEGDELLTNGTSGKCKSSLSNDEVYIGGLILRNLQFLQFNAHEVSELHFVKNDPDQSKSVFVGGAIYPTLSLFNHSCNPGFVRYFKGTTVICQAIRTTYAGEMVAENYGPMFTLSSKPERQSTLRSQYWFDCSCVACLENWPLFEEMDESKMRFKCLTEGCRSVLNVPVDTMKFMAHCPVCNEHTNLFKGLKSLQDTDAVFRVARTVMLAGDTSRALAKFIELLKMLEETLTPPFKDFHLCQQASRTCMLALGNCHVITTANNN</sequence>
<dbReference type="Proteomes" id="UP000291343">
    <property type="component" value="Unassembled WGS sequence"/>
</dbReference>
<dbReference type="GO" id="GO:0042051">
    <property type="term" value="P:compound eye photoreceptor development"/>
    <property type="evidence" value="ECO:0007669"/>
    <property type="project" value="TreeGrafter"/>
</dbReference>
<evidence type="ECO:0000313" key="9">
    <source>
        <dbReference type="Proteomes" id="UP000291343"/>
    </source>
</evidence>
<dbReference type="EMBL" id="QKKF02017666">
    <property type="protein sequence ID" value="RZF40765.1"/>
    <property type="molecule type" value="Genomic_DNA"/>
</dbReference>
<comment type="caution">
    <text evidence="8">The sequence shown here is derived from an EMBL/GenBank/DDBJ whole genome shotgun (WGS) entry which is preliminary data.</text>
</comment>
<dbReference type="SUPFAM" id="SSF82199">
    <property type="entry name" value="SET domain"/>
    <property type="match status" value="1"/>
</dbReference>
<dbReference type="SUPFAM" id="SSF144232">
    <property type="entry name" value="HIT/MYND zinc finger-like"/>
    <property type="match status" value="1"/>
</dbReference>
<evidence type="ECO:0000256" key="1">
    <source>
        <dbReference type="ARBA" id="ARBA00022603"/>
    </source>
</evidence>
<proteinExistence type="predicted"/>
<dbReference type="InParanoid" id="A0A482X4D3"/>
<dbReference type="Pfam" id="PF01753">
    <property type="entry name" value="zf-MYND"/>
    <property type="match status" value="1"/>
</dbReference>
<keyword evidence="5" id="KW-0863">Zinc-finger</keyword>
<keyword evidence="1" id="KW-0489">Methyltransferase</keyword>
<dbReference type="GO" id="GO:0008168">
    <property type="term" value="F:methyltransferase activity"/>
    <property type="evidence" value="ECO:0007669"/>
    <property type="project" value="UniProtKB-KW"/>
</dbReference>
<dbReference type="Gene3D" id="1.10.220.160">
    <property type="match status" value="1"/>
</dbReference>
<organism evidence="8 9">
    <name type="scientific">Laodelphax striatellus</name>
    <name type="common">Small brown planthopper</name>
    <name type="synonym">Delphax striatella</name>
    <dbReference type="NCBI Taxonomy" id="195883"/>
    <lineage>
        <taxon>Eukaryota</taxon>
        <taxon>Metazoa</taxon>
        <taxon>Ecdysozoa</taxon>
        <taxon>Arthropoda</taxon>
        <taxon>Hexapoda</taxon>
        <taxon>Insecta</taxon>
        <taxon>Pterygota</taxon>
        <taxon>Neoptera</taxon>
        <taxon>Paraneoptera</taxon>
        <taxon>Hemiptera</taxon>
        <taxon>Auchenorrhyncha</taxon>
        <taxon>Fulgoroidea</taxon>
        <taxon>Delphacidae</taxon>
        <taxon>Criomorphinae</taxon>
        <taxon>Laodelphax</taxon>
    </lineage>
</organism>
<dbReference type="STRING" id="195883.A0A482X4D3"/>
<accession>A0A482X4D3</accession>
<dbReference type="OrthoDB" id="1028014at2759"/>
<keyword evidence="3" id="KW-0949">S-adenosyl-L-methionine</keyword>
<dbReference type="InterPro" id="IPR044421">
    <property type="entry name" value="SMYD4_SET"/>
</dbReference>
<dbReference type="AlphaFoldDB" id="A0A482X4D3"/>
<evidence type="ECO:0000256" key="3">
    <source>
        <dbReference type="ARBA" id="ARBA00022691"/>
    </source>
</evidence>
<dbReference type="SUPFAM" id="SSF48452">
    <property type="entry name" value="TPR-like"/>
    <property type="match status" value="1"/>
</dbReference>
<dbReference type="Gene3D" id="1.25.40.10">
    <property type="entry name" value="Tetratricopeptide repeat domain"/>
    <property type="match status" value="1"/>
</dbReference>
<dbReference type="GO" id="GO:0032259">
    <property type="term" value="P:methylation"/>
    <property type="evidence" value="ECO:0007669"/>
    <property type="project" value="UniProtKB-KW"/>
</dbReference>
<reference evidence="8 9" key="1">
    <citation type="journal article" date="2017" name="Gigascience">
        <title>Genome sequence of the small brown planthopper, Laodelphax striatellus.</title>
        <authorList>
            <person name="Zhu J."/>
            <person name="Jiang F."/>
            <person name="Wang X."/>
            <person name="Yang P."/>
            <person name="Bao Y."/>
            <person name="Zhao W."/>
            <person name="Wang W."/>
            <person name="Lu H."/>
            <person name="Wang Q."/>
            <person name="Cui N."/>
            <person name="Li J."/>
            <person name="Chen X."/>
            <person name="Luo L."/>
            <person name="Yu J."/>
            <person name="Kang L."/>
            <person name="Cui F."/>
        </authorList>
    </citation>
    <scope>NUCLEOTIDE SEQUENCE [LARGE SCALE GENOMIC DNA]</scope>
    <source>
        <strain evidence="8">Lst14</strain>
    </source>
</reference>
<dbReference type="FunCoup" id="A0A482X4D3">
    <property type="interactions" value="1288"/>
</dbReference>
<evidence type="ECO:0000256" key="4">
    <source>
        <dbReference type="ARBA" id="ARBA00022723"/>
    </source>
</evidence>
<gene>
    <name evidence="8" type="ORF">LSTR_LSTR011282</name>
</gene>
<dbReference type="InterPro" id="IPR046341">
    <property type="entry name" value="SET_dom_sf"/>
</dbReference>
<name>A0A482X4D3_LAOST</name>
<evidence type="ECO:0000256" key="5">
    <source>
        <dbReference type="ARBA" id="ARBA00022771"/>
    </source>
</evidence>
<keyword evidence="6" id="KW-0862">Zinc</keyword>
<evidence type="ECO:0000259" key="7">
    <source>
        <dbReference type="Pfam" id="PF01753"/>
    </source>
</evidence>
<dbReference type="InterPro" id="IPR052097">
    <property type="entry name" value="SET-MYND_domain_protein"/>
</dbReference>
<dbReference type="GO" id="GO:0008270">
    <property type="term" value="F:zinc ion binding"/>
    <property type="evidence" value="ECO:0007669"/>
    <property type="project" value="UniProtKB-KW"/>
</dbReference>
<evidence type="ECO:0000256" key="2">
    <source>
        <dbReference type="ARBA" id="ARBA00022679"/>
    </source>
</evidence>